<dbReference type="NCBIfam" id="TIGR00231">
    <property type="entry name" value="small_GTP"/>
    <property type="match status" value="1"/>
</dbReference>
<keyword evidence="7" id="KW-0969">Cilium</keyword>
<dbReference type="SMART" id="SM00173">
    <property type="entry name" value="RAS"/>
    <property type="match status" value="1"/>
</dbReference>
<evidence type="ECO:0000256" key="1">
    <source>
        <dbReference type="ARBA" id="ARBA00004120"/>
    </source>
</evidence>
<evidence type="ECO:0000256" key="10">
    <source>
        <dbReference type="ARBA" id="ARBA00023273"/>
    </source>
</evidence>
<reference evidence="12 13" key="1">
    <citation type="submission" date="2023-09" db="EMBL/GenBank/DDBJ databases">
        <title>Pangenome analysis of Batrachochytrium dendrobatidis and related Chytrids.</title>
        <authorList>
            <person name="Yacoub M.N."/>
            <person name="Stajich J.E."/>
            <person name="James T.Y."/>
        </authorList>
    </citation>
    <scope>NUCLEOTIDE SEQUENCE [LARGE SCALE GENOMIC DNA]</scope>
    <source>
        <strain evidence="12 13">JEL0888</strain>
    </source>
</reference>
<dbReference type="PROSITE" id="PS51421">
    <property type="entry name" value="RAS"/>
    <property type="match status" value="1"/>
</dbReference>
<dbReference type="InterPro" id="IPR003578">
    <property type="entry name" value="Small_GTPase_Rho"/>
</dbReference>
<dbReference type="PROSITE" id="PS51420">
    <property type="entry name" value="RHO"/>
    <property type="match status" value="1"/>
</dbReference>
<keyword evidence="5" id="KW-0547">Nucleotide-binding</keyword>
<evidence type="ECO:0000259" key="11">
    <source>
        <dbReference type="Pfam" id="PF23145"/>
    </source>
</evidence>
<evidence type="ECO:0000256" key="5">
    <source>
        <dbReference type="ARBA" id="ARBA00022741"/>
    </source>
</evidence>
<evidence type="ECO:0000256" key="8">
    <source>
        <dbReference type="ARBA" id="ARBA00023134"/>
    </source>
</evidence>
<name>A0ABR4N5W1_9FUNG</name>
<evidence type="ECO:0000256" key="9">
    <source>
        <dbReference type="ARBA" id="ARBA00023212"/>
    </source>
</evidence>
<organism evidence="12 13">
    <name type="scientific">Polyrhizophydium stewartii</name>
    <dbReference type="NCBI Taxonomy" id="2732419"/>
    <lineage>
        <taxon>Eukaryota</taxon>
        <taxon>Fungi</taxon>
        <taxon>Fungi incertae sedis</taxon>
        <taxon>Chytridiomycota</taxon>
        <taxon>Chytridiomycota incertae sedis</taxon>
        <taxon>Chytridiomycetes</taxon>
        <taxon>Rhizophydiales</taxon>
        <taxon>Rhizophydiales incertae sedis</taxon>
        <taxon>Polyrhizophydium</taxon>
    </lineage>
</organism>
<evidence type="ECO:0000313" key="12">
    <source>
        <dbReference type="EMBL" id="KAL2914916.1"/>
    </source>
</evidence>
<evidence type="ECO:0000256" key="2">
    <source>
        <dbReference type="ARBA" id="ARBA00022490"/>
    </source>
</evidence>
<dbReference type="EMBL" id="JADGIZ020000028">
    <property type="protein sequence ID" value="KAL2914916.1"/>
    <property type="molecule type" value="Genomic_DNA"/>
</dbReference>
<dbReference type="SMART" id="SM00174">
    <property type="entry name" value="RHO"/>
    <property type="match status" value="1"/>
</dbReference>
<keyword evidence="2" id="KW-0963">Cytoplasm</keyword>
<comment type="subcellular location">
    <subcellularLocation>
        <location evidence="1">Cytoplasm</location>
        <location evidence="1">Cytoskeleton</location>
        <location evidence="1">Cilium basal body</location>
    </subcellularLocation>
</comment>
<keyword evidence="10" id="KW-0966">Cell projection</keyword>
<evidence type="ECO:0000313" key="13">
    <source>
        <dbReference type="Proteomes" id="UP001527925"/>
    </source>
</evidence>
<gene>
    <name evidence="12" type="ORF">HK105_205458</name>
</gene>
<dbReference type="Proteomes" id="UP001527925">
    <property type="component" value="Unassembled WGS sequence"/>
</dbReference>
<evidence type="ECO:0000256" key="6">
    <source>
        <dbReference type="ARBA" id="ARBA00022794"/>
    </source>
</evidence>
<dbReference type="SMART" id="SM00175">
    <property type="entry name" value="RAB"/>
    <property type="match status" value="1"/>
</dbReference>
<keyword evidence="9" id="KW-0206">Cytoskeleton</keyword>
<dbReference type="CDD" id="cd00157">
    <property type="entry name" value="Rho"/>
    <property type="match status" value="1"/>
</dbReference>
<dbReference type="PROSITE" id="PS51419">
    <property type="entry name" value="RAB"/>
    <property type="match status" value="1"/>
</dbReference>
<dbReference type="Gene3D" id="3.40.50.300">
    <property type="entry name" value="P-loop containing nucleotide triphosphate hydrolases"/>
    <property type="match status" value="1"/>
</dbReference>
<keyword evidence="4" id="KW-0677">Repeat</keyword>
<dbReference type="PRINTS" id="PR00449">
    <property type="entry name" value="RASTRNSFRMNG"/>
</dbReference>
<dbReference type="InterPro" id="IPR005225">
    <property type="entry name" value="Small_GTP-bd"/>
</dbReference>
<evidence type="ECO:0000256" key="7">
    <source>
        <dbReference type="ARBA" id="ARBA00023069"/>
    </source>
</evidence>
<dbReference type="Pfam" id="PF23145">
    <property type="entry name" value="Zf_2nd_IFT121"/>
    <property type="match status" value="1"/>
</dbReference>
<evidence type="ECO:0000256" key="4">
    <source>
        <dbReference type="ARBA" id="ARBA00022737"/>
    </source>
</evidence>
<dbReference type="Pfam" id="PF00071">
    <property type="entry name" value="Ras"/>
    <property type="match status" value="1"/>
</dbReference>
<proteinExistence type="predicted"/>
<protein>
    <recommendedName>
        <fullName evidence="11">IFT121-like zinc finger domain-containing protein</fullName>
    </recommendedName>
</protein>
<dbReference type="SUPFAM" id="SSF52540">
    <property type="entry name" value="P-loop containing nucleoside triphosphate hydrolases"/>
    <property type="match status" value="1"/>
</dbReference>
<keyword evidence="13" id="KW-1185">Reference proteome</keyword>
<dbReference type="InterPro" id="IPR027417">
    <property type="entry name" value="P-loop_NTPase"/>
</dbReference>
<keyword evidence="6" id="KW-0970">Cilium biogenesis/degradation</keyword>
<dbReference type="InterPro" id="IPR056170">
    <property type="entry name" value="Znf_IFT121-like"/>
</dbReference>
<dbReference type="PANTHER" id="PTHR24072">
    <property type="entry name" value="RHO FAMILY GTPASE"/>
    <property type="match status" value="1"/>
</dbReference>
<accession>A0ABR4N5W1</accession>
<evidence type="ECO:0000256" key="3">
    <source>
        <dbReference type="ARBA" id="ARBA00022574"/>
    </source>
</evidence>
<dbReference type="InterPro" id="IPR001806">
    <property type="entry name" value="Small_GTPase"/>
</dbReference>
<sequence length="608" mass="68128">MPHLPLKTVVVGDGLDNYLDYTSYNGMNIQIYCWDTGGGEDYWRLRPLSYPGTSFFLLCFSIASPASFANVETYWKPELTEHASDVPVILVGTCVDLRVNFECQKRLREEQQYPVTFTQGEQMAEKIGAVRYMECSAMTGDGVDAVFEAGIATCYNKLFPTPVVESRPWWKFRWNDTVCPHCRINFPTCIASGRPIVESIHFMCHVCKHRAMEGEISGMSCCPLWFEQHHSLHPSELRSITPWFLDQLWTEVLLSDDMLDRICGLLHSFDLCRLLVRFGQHDQLEGRDLLTLAVALAGEGGPTGLLRIPGQLDWAQGRAIPMLFEETVRSGQLRVVQIIHQEALWASWTAETIDATACGRNTELVKWLVQTRPTSCTARAFAAAFANTDIAMLDFLRNCFPSEFAALTPETIEFARDISVLVWLKQHRPDLFTAKLLECTVEGGSVKAAIWLVNIGGIELTAATLVHTLAKNRPDVLKWMVTTKGFKVGTSAFGALYHCKNTHALEWLIHHENGSRAGVMVNKFAASGKDKLVNWMHTRFPGCVTQCTLEIAIHIRNPLLVSSLARNCLDDCGLNLLSARKLAAKTNADEKIVRALKCKPKGKTEKNK</sequence>
<keyword evidence="8" id="KW-0342">GTP-binding</keyword>
<feature type="domain" description="IFT121-like zinc finger" evidence="11">
    <location>
        <begin position="187"/>
        <end position="224"/>
    </location>
</feature>
<keyword evidence="3" id="KW-0853">WD repeat</keyword>
<comment type="caution">
    <text evidence="12">The sequence shown here is derived from an EMBL/GenBank/DDBJ whole genome shotgun (WGS) entry which is preliminary data.</text>
</comment>